<keyword evidence="3" id="KW-1185">Reference proteome</keyword>
<dbReference type="Proteomes" id="UP000294843">
    <property type="component" value="Unassembled WGS sequence"/>
</dbReference>
<dbReference type="EMBL" id="SCWF01000001">
    <property type="protein sequence ID" value="TDM15529.1"/>
    <property type="molecule type" value="Genomic_DNA"/>
</dbReference>
<name>A0A4V3BFR6_9STAP</name>
<organism evidence="2 3">
    <name type="scientific">Macrococcus bovicus</name>
    <dbReference type="NCBI Taxonomy" id="69968"/>
    <lineage>
        <taxon>Bacteria</taxon>
        <taxon>Bacillati</taxon>
        <taxon>Bacillota</taxon>
        <taxon>Bacilli</taxon>
        <taxon>Bacillales</taxon>
        <taxon>Staphylococcaceae</taxon>
        <taxon>Macrococcus</taxon>
    </lineage>
</organism>
<keyword evidence="1" id="KW-0812">Transmembrane</keyword>
<dbReference type="RefSeq" id="WP_133450736.1">
    <property type="nucleotide sequence ID" value="NZ_CP128470.1"/>
</dbReference>
<evidence type="ECO:0000256" key="1">
    <source>
        <dbReference type="SAM" id="Phobius"/>
    </source>
</evidence>
<gene>
    <name evidence="2" type="ORF">ERX55_01090</name>
</gene>
<feature type="transmembrane region" description="Helical" evidence="1">
    <location>
        <begin position="6"/>
        <end position="27"/>
    </location>
</feature>
<accession>A0A4V3BFR6</accession>
<proteinExistence type="predicted"/>
<evidence type="ECO:0000313" key="3">
    <source>
        <dbReference type="Proteomes" id="UP000294843"/>
    </source>
</evidence>
<dbReference type="OrthoDB" id="2418279at2"/>
<protein>
    <submittedName>
        <fullName evidence="2">Type II secretion system protein</fullName>
    </submittedName>
</protein>
<keyword evidence="1" id="KW-0472">Membrane</keyword>
<dbReference type="AlphaFoldDB" id="A0A4V3BFR6"/>
<reference evidence="2 3" key="1">
    <citation type="submission" date="2019-01" db="EMBL/GenBank/DDBJ databases">
        <title>Draft genome sequences of the type strains of six Macrococcus species.</title>
        <authorList>
            <person name="Mazhar S."/>
            <person name="Altermann E."/>
            <person name="Hill C."/>
            <person name="Mcauliffe O."/>
        </authorList>
    </citation>
    <scope>NUCLEOTIDE SEQUENCE [LARGE SCALE GENOMIC DNA]</scope>
    <source>
        <strain evidence="2 3">ATCC 51825</strain>
    </source>
</reference>
<keyword evidence="1" id="KW-1133">Transmembrane helix</keyword>
<comment type="caution">
    <text evidence="2">The sequence shown here is derived from an EMBL/GenBank/DDBJ whole genome shotgun (WGS) entry which is preliminary data.</text>
</comment>
<sequence>MKASKGFLLIDALLSLAVVSLICLMLLPMLQTMSQHYQASYTELQIYRQVYIEVRRGEGVYERNNEICTQYHCINKR</sequence>
<evidence type="ECO:0000313" key="2">
    <source>
        <dbReference type="EMBL" id="TDM15529.1"/>
    </source>
</evidence>